<evidence type="ECO:0000256" key="1">
    <source>
        <dbReference type="ARBA" id="ARBA00022801"/>
    </source>
</evidence>
<dbReference type="PANTHER" id="PTHR35561:SF1">
    <property type="entry name" value="RNA 2',3'-CYCLIC PHOSPHODIESTERASE"/>
    <property type="match status" value="1"/>
</dbReference>
<evidence type="ECO:0000313" key="3">
    <source>
        <dbReference type="EMBL" id="WQH17265.1"/>
    </source>
</evidence>
<sequence>MSQKGDQGKTPQKRVFLALWPDESTRGALHHLARGLDVGGRPVPRAHLHLTLAFPGSIEAARADCLAARLPSLHFEPIPILLDRAGQFHGPRVAWAGPSRSPEALDQLAARARGLCLACGVESDDRPFEPHVSLRRHARPPACQELVEPIHWFADTLALIESGNNGHPGPYRLLARWPAE</sequence>
<gene>
    <name evidence="3" type="primary">thpR</name>
    <name evidence="3" type="ORF">SR882_05010</name>
</gene>
<feature type="short sequence motif" description="HXTX 1" evidence="2">
    <location>
        <begin position="49"/>
        <end position="52"/>
    </location>
</feature>
<dbReference type="PANTHER" id="PTHR35561">
    <property type="entry name" value="RNA 2',3'-CYCLIC PHOSPHODIESTERASE"/>
    <property type="match status" value="1"/>
</dbReference>
<comment type="similarity">
    <text evidence="2">Belongs to the 2H phosphoesterase superfamily. ThpR family.</text>
</comment>
<name>A0ABZ0YYL6_9GAMM</name>
<feature type="active site" description="Proton acceptor" evidence="2">
    <location>
        <position position="131"/>
    </location>
</feature>
<dbReference type="InterPro" id="IPR009097">
    <property type="entry name" value="Cyclic_Pdiesterase"/>
</dbReference>
<keyword evidence="1 2" id="KW-0378">Hydrolase</keyword>
<evidence type="ECO:0000313" key="4">
    <source>
        <dbReference type="Proteomes" id="UP001327459"/>
    </source>
</evidence>
<dbReference type="EC" id="3.1.4.58" evidence="2"/>
<dbReference type="NCBIfam" id="TIGR02258">
    <property type="entry name" value="2_5_ligase"/>
    <property type="match status" value="1"/>
</dbReference>
<keyword evidence="4" id="KW-1185">Reference proteome</keyword>
<reference evidence="3 4" key="1">
    <citation type="submission" date="2023-11" db="EMBL/GenBank/DDBJ databases">
        <title>MicrobeMod: A computational toolkit for identifying prokaryotic methylation and restriction-modification with nanopore sequencing.</title>
        <authorList>
            <person name="Crits-Christoph A."/>
            <person name="Kang S.C."/>
            <person name="Lee H."/>
            <person name="Ostrov N."/>
        </authorList>
    </citation>
    <scope>NUCLEOTIDE SEQUENCE [LARGE SCALE GENOMIC DNA]</scope>
    <source>
        <strain evidence="3 4">ATCC 49870</strain>
    </source>
</reference>
<dbReference type="RefSeq" id="WP_322522237.1">
    <property type="nucleotide sequence ID" value="NZ_CP140153.1"/>
</dbReference>
<comment type="function">
    <text evidence="2">Hydrolyzes RNA 2',3'-cyclic phosphodiester to an RNA 2'-phosphomonoester.</text>
</comment>
<evidence type="ECO:0000256" key="2">
    <source>
        <dbReference type="HAMAP-Rule" id="MF_01940"/>
    </source>
</evidence>
<organism evidence="3 4">
    <name type="scientific">Guyparkeria halophila</name>
    <dbReference type="NCBI Taxonomy" id="47960"/>
    <lineage>
        <taxon>Bacteria</taxon>
        <taxon>Pseudomonadati</taxon>
        <taxon>Pseudomonadota</taxon>
        <taxon>Gammaproteobacteria</taxon>
        <taxon>Chromatiales</taxon>
        <taxon>Thioalkalibacteraceae</taxon>
        <taxon>Guyparkeria</taxon>
    </lineage>
</organism>
<comment type="catalytic activity">
    <reaction evidence="2">
        <text>a 3'-end 2',3'-cyclophospho-ribonucleotide-RNA + H2O = a 3'-end 2'-phospho-ribonucleotide-RNA + H(+)</text>
        <dbReference type="Rhea" id="RHEA:11828"/>
        <dbReference type="Rhea" id="RHEA-COMP:10464"/>
        <dbReference type="Rhea" id="RHEA-COMP:17353"/>
        <dbReference type="ChEBI" id="CHEBI:15377"/>
        <dbReference type="ChEBI" id="CHEBI:15378"/>
        <dbReference type="ChEBI" id="CHEBI:83064"/>
        <dbReference type="ChEBI" id="CHEBI:173113"/>
        <dbReference type="EC" id="3.1.4.58"/>
    </reaction>
</comment>
<dbReference type="HAMAP" id="MF_01940">
    <property type="entry name" value="RNA_CPDase"/>
    <property type="match status" value="1"/>
</dbReference>
<dbReference type="Pfam" id="PF13563">
    <property type="entry name" value="2_5_RNA_ligase2"/>
    <property type="match status" value="1"/>
</dbReference>
<protein>
    <recommendedName>
        <fullName evidence="2">RNA 2',3'-cyclic phosphodiesterase</fullName>
        <shortName evidence="2">RNA 2',3'-CPDase</shortName>
        <ecNumber evidence="2">3.1.4.58</ecNumber>
    </recommendedName>
</protein>
<dbReference type="InterPro" id="IPR004175">
    <property type="entry name" value="RNA_CPDase"/>
</dbReference>
<comment type="caution">
    <text evidence="2">Lacks conserved residue(s) required for the propagation of feature annotation.</text>
</comment>
<proteinExistence type="inferred from homology"/>
<dbReference type="EMBL" id="CP140153">
    <property type="protein sequence ID" value="WQH17265.1"/>
    <property type="molecule type" value="Genomic_DNA"/>
</dbReference>
<dbReference type="Gene3D" id="3.90.1140.10">
    <property type="entry name" value="Cyclic phosphodiesterase"/>
    <property type="match status" value="1"/>
</dbReference>
<feature type="active site" description="Proton donor" evidence="2">
    <location>
        <position position="49"/>
    </location>
</feature>
<dbReference type="Proteomes" id="UP001327459">
    <property type="component" value="Chromosome"/>
</dbReference>
<accession>A0ABZ0YYL6</accession>
<dbReference type="SUPFAM" id="SSF55144">
    <property type="entry name" value="LigT-like"/>
    <property type="match status" value="1"/>
</dbReference>